<proteinExistence type="predicted"/>
<dbReference type="InterPro" id="IPR001375">
    <property type="entry name" value="Peptidase_S9_cat"/>
</dbReference>
<dbReference type="PANTHER" id="PTHR42776:SF27">
    <property type="entry name" value="DIPEPTIDYL PEPTIDASE FAMILY MEMBER 6"/>
    <property type="match status" value="1"/>
</dbReference>
<dbReference type="SUPFAM" id="SSF53474">
    <property type="entry name" value="alpha/beta-Hydrolases"/>
    <property type="match status" value="1"/>
</dbReference>
<evidence type="ECO:0000259" key="3">
    <source>
        <dbReference type="Pfam" id="PF00326"/>
    </source>
</evidence>
<keyword evidence="5" id="KW-1185">Reference proteome</keyword>
<feature type="signal peptide" evidence="2">
    <location>
        <begin position="1"/>
        <end position="21"/>
    </location>
</feature>
<evidence type="ECO:0000313" key="5">
    <source>
        <dbReference type="Proteomes" id="UP001248581"/>
    </source>
</evidence>
<evidence type="ECO:0000256" key="1">
    <source>
        <dbReference type="ARBA" id="ARBA00022801"/>
    </source>
</evidence>
<gene>
    <name evidence="4" type="ORF">RI845_00665</name>
</gene>
<sequence>MFKYLPYTLLLLIAVSSIATAKTTTDKLPLEYFFNRSDIVDLKISPTGEYFAGKVKIDGLFQLAILERKTMKAIQLLSFTKDKSELYEFGWLNDERVYASMSTQAGPLDKPRLTGVLFAGNIDGSKKIQLLGPHGNGFYFYGAHTILSRLKDDKRNILMELSSRERSYVHKLNIYTGKVRKVAKSPTKRASFMVDDDEQVRIAIGFEEEDGIYSTIIHYRADNRADWQELDRRDENEGRFMPMGTFDEKGMQVYIAKGPAGRGIYHYDVQNKSINLIHAIKGEEDIDGYIYNEESKFIGIVRQKGKKEVELFNPKSKGAQLYRSIAASFPEQVVRFRGFTEDKNLAIVKTFSDLSPTSFYLFDIKNKKMSYLLNTKAWVDPKKTAPMEPVRYQARDGLEITGFLTRPLGKTKDLPMVVYVHGGPYGIKDEWGYDSRVQFMANRGYAVLQINYRGSGGRGKDFEKSNYRKMGAEMQDDLTDGTLWAIEQGIADKDRICIFGASYGGYAAMMAVVKEPDLYKCAIPYVGVYDIAIQKDESDTARFKGGRKFLADAWNAYDEEFVKERSPIYHLDKLKAPLFIVHGEDDARCPIEQYEALTAALDKRGIKYESMVKEHEGHGFYDLDNVFELHQRLEKFLKKHIGN</sequence>
<dbReference type="Gene3D" id="3.40.50.1820">
    <property type="entry name" value="alpha/beta hydrolase"/>
    <property type="match status" value="1"/>
</dbReference>
<organism evidence="4 5">
    <name type="scientific">Thalassotalea nanhaiensis</name>
    <dbReference type="NCBI Taxonomy" id="3065648"/>
    <lineage>
        <taxon>Bacteria</taxon>
        <taxon>Pseudomonadati</taxon>
        <taxon>Pseudomonadota</taxon>
        <taxon>Gammaproteobacteria</taxon>
        <taxon>Alteromonadales</taxon>
        <taxon>Colwelliaceae</taxon>
        <taxon>Thalassotalea</taxon>
    </lineage>
</organism>
<dbReference type="EC" id="3.4.-.-" evidence="4"/>
<dbReference type="GO" id="GO:0016787">
    <property type="term" value="F:hydrolase activity"/>
    <property type="evidence" value="ECO:0007669"/>
    <property type="project" value="UniProtKB-KW"/>
</dbReference>
<reference evidence="5" key="1">
    <citation type="submission" date="2023-09" db="EMBL/GenBank/DDBJ databases">
        <authorList>
            <person name="Li S."/>
            <person name="Li X."/>
            <person name="Zhang C."/>
            <person name="Zhao Z."/>
        </authorList>
    </citation>
    <scope>NUCLEOTIDE SEQUENCE [LARGE SCALE GENOMIC DNA]</scope>
    <source>
        <strain evidence="5">SQ345</strain>
    </source>
</reference>
<dbReference type="InterPro" id="IPR029058">
    <property type="entry name" value="AB_hydrolase_fold"/>
</dbReference>
<dbReference type="PANTHER" id="PTHR42776">
    <property type="entry name" value="SERINE PEPTIDASE S9 FAMILY MEMBER"/>
    <property type="match status" value="1"/>
</dbReference>
<keyword evidence="2" id="KW-0732">Signal</keyword>
<evidence type="ECO:0000313" key="4">
    <source>
        <dbReference type="EMBL" id="WNC68675.1"/>
    </source>
</evidence>
<evidence type="ECO:0000256" key="2">
    <source>
        <dbReference type="SAM" id="SignalP"/>
    </source>
</evidence>
<name>A0ABY9TLM5_9GAMM</name>
<dbReference type="RefSeq" id="WP_348387829.1">
    <property type="nucleotide sequence ID" value="NZ_CP134146.1"/>
</dbReference>
<keyword evidence="1 4" id="KW-0378">Hydrolase</keyword>
<dbReference type="EMBL" id="CP134146">
    <property type="protein sequence ID" value="WNC68675.1"/>
    <property type="molecule type" value="Genomic_DNA"/>
</dbReference>
<protein>
    <submittedName>
        <fullName evidence="4">S9 family peptidase</fullName>
        <ecNumber evidence="4">3.4.-.-</ecNumber>
    </submittedName>
</protein>
<accession>A0ABY9TLM5</accession>
<dbReference type="SUPFAM" id="SSF82171">
    <property type="entry name" value="DPP6 N-terminal domain-like"/>
    <property type="match status" value="1"/>
</dbReference>
<feature type="chain" id="PRO_5045505739" evidence="2">
    <location>
        <begin position="22"/>
        <end position="643"/>
    </location>
</feature>
<feature type="domain" description="Peptidase S9 prolyl oligopeptidase catalytic" evidence="3">
    <location>
        <begin position="431"/>
        <end position="642"/>
    </location>
</feature>
<dbReference type="Proteomes" id="UP001248581">
    <property type="component" value="Chromosome"/>
</dbReference>
<dbReference type="Pfam" id="PF00326">
    <property type="entry name" value="Peptidase_S9"/>
    <property type="match status" value="1"/>
</dbReference>